<dbReference type="CDD" id="cd02440">
    <property type="entry name" value="AdoMet_MTases"/>
    <property type="match status" value="1"/>
</dbReference>
<dbReference type="InterPro" id="IPR029063">
    <property type="entry name" value="SAM-dependent_MTases_sf"/>
</dbReference>
<feature type="region of interest" description="Disordered" evidence="6">
    <location>
        <begin position="1"/>
        <end position="22"/>
    </location>
</feature>
<name>A0A9X4RCR3_9ACTN</name>
<dbReference type="Gene3D" id="3.40.50.150">
    <property type="entry name" value="Vaccinia Virus protein VP39"/>
    <property type="match status" value="1"/>
</dbReference>
<keyword evidence="5" id="KW-0443">Lipid metabolism</keyword>
<evidence type="ECO:0000256" key="3">
    <source>
        <dbReference type="ARBA" id="ARBA00022679"/>
    </source>
</evidence>
<evidence type="ECO:0000313" key="7">
    <source>
        <dbReference type="EMBL" id="MDG3013789.1"/>
    </source>
</evidence>
<dbReference type="Pfam" id="PF02353">
    <property type="entry name" value="CMAS"/>
    <property type="match status" value="1"/>
</dbReference>
<sequence length="432" mass="47667">MSTDQAHLAPRSDAAASPRWSAVTTVPRGPRARVGAPVAAALFRRAVRNLPLRVEYPDGTLLGAGSRSGEATPRMLVHRPGEFFARVADSGLIGFGEAYMAGDWSAPDLTAVLTVLASRIATLIPPPLQHLRAVCLPRRPRADRGTRAGARANISHHYDLSNEFFSLFLDDTMTYSSALFAPSAPAPVWSDLAAAQRRKIDALLDAAGVTAGTRLLEIGTGWGELAIRAARRGARVHTVTLSREQQLLARERIAAAGLSGQVTVALQDYRDVTGRFDAVVSVEMIEAVGHEYLPIYLRTLDRLLDEDGRIALQAITMPHDRMLATRRTYTWVHKYIFPGGFLPSVELLEQLTAEHTGLRIRDARGFGHDYAQTLRLWSQRFTAHTGGAEALGFDRIFRRMWRLYLAYSEAGFASGYLDVHHFVLDREPIREP</sequence>
<keyword evidence="8" id="KW-1185">Reference proteome</keyword>
<evidence type="ECO:0000313" key="8">
    <source>
        <dbReference type="Proteomes" id="UP001152755"/>
    </source>
</evidence>
<gene>
    <name evidence="7" type="ORF">NVS88_04365</name>
</gene>
<evidence type="ECO:0000256" key="4">
    <source>
        <dbReference type="ARBA" id="ARBA00022691"/>
    </source>
</evidence>
<keyword evidence="4" id="KW-0949">S-adenosyl-L-methionine</keyword>
<reference evidence="7" key="1">
    <citation type="submission" date="2022-08" db="EMBL/GenBank/DDBJ databases">
        <title>Genome analysis of Corynebacteriales strain.</title>
        <authorList>
            <person name="Lee S.D."/>
        </authorList>
    </citation>
    <scope>NUCLEOTIDE SEQUENCE</scope>
    <source>
        <strain evidence="7">D3-21</strain>
    </source>
</reference>
<dbReference type="SUPFAM" id="SSF53335">
    <property type="entry name" value="S-adenosyl-L-methionine-dependent methyltransferases"/>
    <property type="match status" value="1"/>
</dbReference>
<proteinExistence type="inferred from homology"/>
<dbReference type="GO" id="GO:0008610">
    <property type="term" value="P:lipid biosynthetic process"/>
    <property type="evidence" value="ECO:0007669"/>
    <property type="project" value="InterPro"/>
</dbReference>
<dbReference type="PANTHER" id="PTHR43667:SF2">
    <property type="entry name" value="FATTY ACID C-METHYL TRANSFERASE"/>
    <property type="match status" value="1"/>
</dbReference>
<evidence type="ECO:0000256" key="2">
    <source>
        <dbReference type="ARBA" id="ARBA00022603"/>
    </source>
</evidence>
<evidence type="ECO:0000256" key="1">
    <source>
        <dbReference type="ARBA" id="ARBA00010815"/>
    </source>
</evidence>
<evidence type="ECO:0000256" key="5">
    <source>
        <dbReference type="ARBA" id="ARBA00023098"/>
    </source>
</evidence>
<accession>A0A9X4RCR3</accession>
<dbReference type="GO" id="GO:0032259">
    <property type="term" value="P:methylation"/>
    <property type="evidence" value="ECO:0007669"/>
    <property type="project" value="UniProtKB-KW"/>
</dbReference>
<dbReference type="GO" id="GO:0008168">
    <property type="term" value="F:methyltransferase activity"/>
    <property type="evidence" value="ECO:0007669"/>
    <property type="project" value="UniProtKB-KW"/>
</dbReference>
<dbReference type="PIRSF" id="PIRSF003085">
    <property type="entry name" value="CMAS"/>
    <property type="match status" value="1"/>
</dbReference>
<dbReference type="AlphaFoldDB" id="A0A9X4RCR3"/>
<evidence type="ECO:0000256" key="6">
    <source>
        <dbReference type="SAM" id="MobiDB-lite"/>
    </source>
</evidence>
<keyword evidence="2" id="KW-0489">Methyltransferase</keyword>
<organism evidence="7 8">
    <name type="scientific">Speluncibacter jeojiensis</name>
    <dbReference type="NCBI Taxonomy" id="2710754"/>
    <lineage>
        <taxon>Bacteria</taxon>
        <taxon>Bacillati</taxon>
        <taxon>Actinomycetota</taxon>
        <taxon>Actinomycetes</taxon>
        <taxon>Mycobacteriales</taxon>
        <taxon>Speluncibacteraceae</taxon>
        <taxon>Speluncibacter</taxon>
    </lineage>
</organism>
<dbReference type="EMBL" id="JANRHA010000002">
    <property type="protein sequence ID" value="MDG3013789.1"/>
    <property type="molecule type" value="Genomic_DNA"/>
</dbReference>
<comment type="similarity">
    <text evidence="1">Belongs to the CFA/CMAS family.</text>
</comment>
<comment type="caution">
    <text evidence="7">The sequence shown here is derived from an EMBL/GenBank/DDBJ whole genome shotgun (WGS) entry which is preliminary data.</text>
</comment>
<keyword evidence="3" id="KW-0808">Transferase</keyword>
<dbReference type="PANTHER" id="PTHR43667">
    <property type="entry name" value="CYCLOPROPANE-FATTY-ACYL-PHOSPHOLIPID SYNTHASE"/>
    <property type="match status" value="1"/>
</dbReference>
<dbReference type="InterPro" id="IPR003333">
    <property type="entry name" value="CMAS"/>
</dbReference>
<protein>
    <submittedName>
        <fullName evidence="7">Cyclopropane-fatty-acyl-phospholipid synthase family protein</fullName>
    </submittedName>
</protein>
<dbReference type="RefSeq" id="WP_277832706.1">
    <property type="nucleotide sequence ID" value="NZ_JAAIVF010000003.1"/>
</dbReference>
<dbReference type="Proteomes" id="UP001152755">
    <property type="component" value="Unassembled WGS sequence"/>
</dbReference>
<dbReference type="InterPro" id="IPR050723">
    <property type="entry name" value="CFA/CMAS"/>
</dbReference>